<name>A0A5B9P6D4_9BACT</name>
<proteinExistence type="inferred from homology"/>
<dbReference type="STRING" id="980251.GCA_001642875_01999"/>
<keyword evidence="7" id="KW-0812">Transmembrane</keyword>
<dbReference type="PANTHER" id="PTHR22777:SF32">
    <property type="entry name" value="UPF0053 INNER MEMBRANE PROTEIN YFJD"/>
    <property type="match status" value="1"/>
</dbReference>
<dbReference type="FunFam" id="3.10.580.10:FF:000002">
    <property type="entry name" value="Magnesium/cobalt efflux protein CorC"/>
    <property type="match status" value="1"/>
</dbReference>
<dbReference type="Pfam" id="PF03471">
    <property type="entry name" value="CorC_HlyC"/>
    <property type="match status" value="1"/>
</dbReference>
<evidence type="ECO:0000256" key="7">
    <source>
        <dbReference type="SAM" id="Phobius"/>
    </source>
</evidence>
<dbReference type="Proteomes" id="UP000322214">
    <property type="component" value="Chromosome"/>
</dbReference>
<evidence type="ECO:0000256" key="1">
    <source>
        <dbReference type="ARBA" id="ARBA00004651"/>
    </source>
</evidence>
<dbReference type="EMBL" id="CP042912">
    <property type="protein sequence ID" value="QEG21089.1"/>
    <property type="molecule type" value="Genomic_DNA"/>
</dbReference>
<dbReference type="InterPro" id="IPR016169">
    <property type="entry name" value="FAD-bd_PCMH_sub2"/>
</dbReference>
<dbReference type="Gene3D" id="3.10.580.10">
    <property type="entry name" value="CBS-domain"/>
    <property type="match status" value="1"/>
</dbReference>
<keyword evidence="5 6" id="KW-0129">CBS domain</keyword>
<evidence type="ECO:0000313" key="9">
    <source>
        <dbReference type="EMBL" id="QEG21089.1"/>
    </source>
</evidence>
<dbReference type="PANTHER" id="PTHR22777">
    <property type="entry name" value="HEMOLYSIN-RELATED"/>
    <property type="match status" value="1"/>
</dbReference>
<dbReference type="SUPFAM" id="SSF56176">
    <property type="entry name" value="FAD-binding/transporter-associated domain-like"/>
    <property type="match status" value="1"/>
</dbReference>
<protein>
    <submittedName>
        <fullName evidence="9">Magnesium and cobalt efflux protein CorC</fullName>
    </submittedName>
</protein>
<evidence type="ECO:0000256" key="2">
    <source>
        <dbReference type="ARBA" id="ARBA00006337"/>
    </source>
</evidence>
<dbReference type="InterPro" id="IPR005170">
    <property type="entry name" value="Transptr-assoc_dom"/>
</dbReference>
<dbReference type="AlphaFoldDB" id="A0A5B9P6D4"/>
<feature type="domain" description="CBS" evidence="8">
    <location>
        <begin position="274"/>
        <end position="331"/>
    </location>
</feature>
<accession>A0A5B9P6D4</accession>
<dbReference type="CDD" id="cd04590">
    <property type="entry name" value="CBS_pair_CorC_HlyC_assoc"/>
    <property type="match status" value="1"/>
</dbReference>
<dbReference type="GO" id="GO:0005886">
    <property type="term" value="C:plasma membrane"/>
    <property type="evidence" value="ECO:0007669"/>
    <property type="project" value="UniProtKB-SubCell"/>
</dbReference>
<dbReference type="Gene3D" id="3.30.465.10">
    <property type="match status" value="1"/>
</dbReference>
<comment type="subcellular location">
    <subcellularLocation>
        <location evidence="1">Cell membrane</location>
        <topology evidence="1">Multi-pass membrane protein</topology>
    </subcellularLocation>
</comment>
<sequence length="421" mass="47528">MLYAWLTFAGLAITTLASTANRCLYDIAWHELEMLCQKYKREELFGRILDLREQLEFGVGILQAVAISLTACFAYIWLMGDMSTAGVSTFNMACLFILVSFALVACSVWIPWAVAKIGAEKYLYFTWRWWWLVSVASWPLLIGGKFVGTVFQRASGTEDDEEDEEDAFEEEILSILSEAENDGVVEAERADMIEGVMDLDDFDITKVMTPRSRIDALDVSSSWEKMLKFAVDSGRTRIPVFEEKIDNVLGVLFVKDLLSESLRNENKRRPLRKLLREPILAPAATKLDEMLKTFLAGRMHMAVVTDEYGGLAGVVTIEDILEEIVGEIEDETDSAPPQPFKVININEAEIAAELPIDELNEKLGLTLPEEEEYATVGGLLMAQNNRIPRVGHEIEIDEIKFIILEANRRSIRRVRVVTPTE</sequence>
<evidence type="ECO:0000259" key="8">
    <source>
        <dbReference type="PROSITE" id="PS51371"/>
    </source>
</evidence>
<comment type="similarity">
    <text evidence="2">Belongs to the UPF0053 family.</text>
</comment>
<gene>
    <name evidence="9" type="primary">corC_1</name>
    <name evidence="9" type="ORF">MFFC18_09410</name>
</gene>
<evidence type="ECO:0000256" key="3">
    <source>
        <dbReference type="ARBA" id="ARBA00022475"/>
    </source>
</evidence>
<evidence type="ECO:0000313" key="10">
    <source>
        <dbReference type="Proteomes" id="UP000322214"/>
    </source>
</evidence>
<dbReference type="InterPro" id="IPR044751">
    <property type="entry name" value="Ion_transp-like_CBS"/>
</dbReference>
<evidence type="ECO:0000256" key="4">
    <source>
        <dbReference type="ARBA" id="ARBA00022737"/>
    </source>
</evidence>
<evidence type="ECO:0000256" key="6">
    <source>
        <dbReference type="PROSITE-ProRule" id="PRU00703"/>
    </source>
</evidence>
<dbReference type="SMART" id="SM01091">
    <property type="entry name" value="CorC_HlyC"/>
    <property type="match status" value="1"/>
</dbReference>
<feature type="transmembrane region" description="Helical" evidence="7">
    <location>
        <begin position="90"/>
        <end position="110"/>
    </location>
</feature>
<feature type="transmembrane region" description="Helical" evidence="7">
    <location>
        <begin position="130"/>
        <end position="148"/>
    </location>
</feature>
<dbReference type="InterPro" id="IPR000644">
    <property type="entry name" value="CBS_dom"/>
</dbReference>
<dbReference type="InterPro" id="IPR036318">
    <property type="entry name" value="FAD-bd_PCMH-like_sf"/>
</dbReference>
<organism evidence="9 10">
    <name type="scientific">Mariniblastus fucicola</name>
    <dbReference type="NCBI Taxonomy" id="980251"/>
    <lineage>
        <taxon>Bacteria</taxon>
        <taxon>Pseudomonadati</taxon>
        <taxon>Planctomycetota</taxon>
        <taxon>Planctomycetia</taxon>
        <taxon>Pirellulales</taxon>
        <taxon>Pirellulaceae</taxon>
        <taxon>Mariniblastus</taxon>
    </lineage>
</organism>
<keyword evidence="3" id="KW-1003">Cell membrane</keyword>
<reference evidence="9 10" key="1">
    <citation type="submission" date="2019-08" db="EMBL/GenBank/DDBJ databases">
        <title>Deep-cultivation of Planctomycetes and their phenomic and genomic characterization uncovers novel biology.</title>
        <authorList>
            <person name="Wiegand S."/>
            <person name="Jogler M."/>
            <person name="Boedeker C."/>
            <person name="Pinto D."/>
            <person name="Vollmers J."/>
            <person name="Rivas-Marin E."/>
            <person name="Kohn T."/>
            <person name="Peeters S.H."/>
            <person name="Heuer A."/>
            <person name="Rast P."/>
            <person name="Oberbeckmann S."/>
            <person name="Bunk B."/>
            <person name="Jeske O."/>
            <person name="Meyerdierks A."/>
            <person name="Storesund J.E."/>
            <person name="Kallscheuer N."/>
            <person name="Luecker S."/>
            <person name="Lage O.M."/>
            <person name="Pohl T."/>
            <person name="Merkel B.J."/>
            <person name="Hornburger P."/>
            <person name="Mueller R.-W."/>
            <person name="Bruemmer F."/>
            <person name="Labrenz M."/>
            <person name="Spormann A.M."/>
            <person name="Op den Camp H."/>
            <person name="Overmann J."/>
            <person name="Amann R."/>
            <person name="Jetten M.S.M."/>
            <person name="Mascher T."/>
            <person name="Medema M.H."/>
            <person name="Devos D.P."/>
            <person name="Kaster A.-K."/>
            <person name="Ovreas L."/>
            <person name="Rohde M."/>
            <person name="Galperin M.Y."/>
            <person name="Jogler C."/>
        </authorList>
    </citation>
    <scope>NUCLEOTIDE SEQUENCE [LARGE SCALE GENOMIC DNA]</scope>
    <source>
        <strain evidence="9 10">FC18</strain>
    </source>
</reference>
<dbReference type="Pfam" id="PF00571">
    <property type="entry name" value="CBS"/>
    <property type="match status" value="1"/>
</dbReference>
<dbReference type="PROSITE" id="PS51371">
    <property type="entry name" value="CBS"/>
    <property type="match status" value="1"/>
</dbReference>
<keyword evidence="7" id="KW-1133">Transmembrane helix</keyword>
<keyword evidence="7" id="KW-0472">Membrane</keyword>
<dbReference type="InterPro" id="IPR046342">
    <property type="entry name" value="CBS_dom_sf"/>
</dbReference>
<keyword evidence="4" id="KW-0677">Repeat</keyword>
<dbReference type="GO" id="GO:0050660">
    <property type="term" value="F:flavin adenine dinucleotide binding"/>
    <property type="evidence" value="ECO:0007669"/>
    <property type="project" value="InterPro"/>
</dbReference>
<evidence type="ECO:0000256" key="5">
    <source>
        <dbReference type="ARBA" id="ARBA00023122"/>
    </source>
</evidence>
<keyword evidence="10" id="KW-1185">Reference proteome</keyword>
<feature type="transmembrane region" description="Helical" evidence="7">
    <location>
        <begin position="57"/>
        <end position="78"/>
    </location>
</feature>
<dbReference type="KEGG" id="mff:MFFC18_09410"/>
<dbReference type="SUPFAM" id="SSF54631">
    <property type="entry name" value="CBS-domain pair"/>
    <property type="match status" value="1"/>
</dbReference>